<dbReference type="Proteomes" id="UP000701801">
    <property type="component" value="Unassembled WGS sequence"/>
</dbReference>
<evidence type="ECO:0000313" key="3">
    <source>
        <dbReference type="Proteomes" id="UP000701801"/>
    </source>
</evidence>
<evidence type="ECO:0000256" key="1">
    <source>
        <dbReference type="SAM" id="SignalP"/>
    </source>
</evidence>
<sequence length="367" mass="40717">MRVTAALTALGASLLVEANSNINPLDMGNLTSPSSTYKCDYSDDCFHYVAGWGDIGKPAKASIASDCSSVLAVTVTPPPLLSTQTQTITVFRGNPSNPPLVYPEAFKPGTAVTQVATQATEIPEVLQKNFCKELDAYKHACLCNEHLPVTYTAPRPLETVIFPEQAEIKAVKIYAKTENHTDFSTVPNWLRVVPNTEMSDAYTIKFITGKDAEKLATIFRFHNADGQLKATFRSRHGVDVVTDLLSYIPKTEDGITRNEGPRPVAFRHLTDNDAKESLWDMLKVYIGEDWNKNEDPTNYNYLDMISQDKNPYNMWTSCNDQLGVATRTWKNDYLKGILAKHPDPERTLSCSLAKLYPVSADEVTPVA</sequence>
<feature type="chain" id="PRO_5040388305" evidence="1">
    <location>
        <begin position="19"/>
        <end position="367"/>
    </location>
</feature>
<feature type="signal peptide" evidence="1">
    <location>
        <begin position="1"/>
        <end position="18"/>
    </location>
</feature>
<dbReference type="EMBL" id="CAJVRM010000716">
    <property type="protein sequence ID" value="CAG8983166.1"/>
    <property type="molecule type" value="Genomic_DNA"/>
</dbReference>
<keyword evidence="1" id="KW-0732">Signal</keyword>
<comment type="caution">
    <text evidence="2">The sequence shown here is derived from an EMBL/GenBank/DDBJ whole genome shotgun (WGS) entry which is preliminary data.</text>
</comment>
<keyword evidence="3" id="KW-1185">Reference proteome</keyword>
<proteinExistence type="predicted"/>
<gene>
    <name evidence="2" type="ORF">HYALB_00010314</name>
</gene>
<reference evidence="2" key="1">
    <citation type="submission" date="2021-07" db="EMBL/GenBank/DDBJ databases">
        <authorList>
            <person name="Durling M."/>
        </authorList>
    </citation>
    <scope>NUCLEOTIDE SEQUENCE</scope>
</reference>
<organism evidence="2 3">
    <name type="scientific">Hymenoscyphus albidus</name>
    <dbReference type="NCBI Taxonomy" id="595503"/>
    <lineage>
        <taxon>Eukaryota</taxon>
        <taxon>Fungi</taxon>
        <taxon>Dikarya</taxon>
        <taxon>Ascomycota</taxon>
        <taxon>Pezizomycotina</taxon>
        <taxon>Leotiomycetes</taxon>
        <taxon>Helotiales</taxon>
        <taxon>Helotiaceae</taxon>
        <taxon>Hymenoscyphus</taxon>
    </lineage>
</organism>
<evidence type="ECO:0000313" key="2">
    <source>
        <dbReference type="EMBL" id="CAG8983166.1"/>
    </source>
</evidence>
<accession>A0A9N9M4X0</accession>
<dbReference type="AlphaFoldDB" id="A0A9N9M4X0"/>
<name>A0A9N9M4X0_9HELO</name>
<protein>
    <submittedName>
        <fullName evidence="2">Uncharacterized protein</fullName>
    </submittedName>
</protein>
<dbReference type="OrthoDB" id="10279422at2759"/>